<reference evidence="4" key="1">
    <citation type="submission" date="2016-10" db="EMBL/GenBank/DDBJ databases">
        <authorList>
            <person name="Varghese N."/>
            <person name="Submissions S."/>
        </authorList>
    </citation>
    <scope>NUCLEOTIDE SEQUENCE [LARGE SCALE GENOMIC DNA]</scope>
    <source>
        <strain evidence="4">BL9</strain>
    </source>
</reference>
<keyword evidence="4" id="KW-1185">Reference proteome</keyword>
<dbReference type="PANTHER" id="PTHR42850:SF2">
    <property type="entry name" value="BLL5683 PROTEIN"/>
    <property type="match status" value="1"/>
</dbReference>
<dbReference type="InterPro" id="IPR029052">
    <property type="entry name" value="Metallo-depent_PP-like"/>
</dbReference>
<evidence type="ECO:0000313" key="4">
    <source>
        <dbReference type="Proteomes" id="UP000198538"/>
    </source>
</evidence>
<dbReference type="EMBL" id="FMVM01000007">
    <property type="protein sequence ID" value="SCY66381.1"/>
    <property type="molecule type" value="Genomic_DNA"/>
</dbReference>
<evidence type="ECO:0000256" key="1">
    <source>
        <dbReference type="ARBA" id="ARBA00008950"/>
    </source>
</evidence>
<dbReference type="AlphaFoldDB" id="A0A1G5HRS0"/>
<organism evidence="3 4">
    <name type="scientific">Paenibacillus polysaccharolyticus</name>
    <dbReference type="NCBI Taxonomy" id="582692"/>
    <lineage>
        <taxon>Bacteria</taxon>
        <taxon>Bacillati</taxon>
        <taxon>Bacillota</taxon>
        <taxon>Bacilli</taxon>
        <taxon>Bacillales</taxon>
        <taxon>Paenibacillaceae</taxon>
        <taxon>Paenibacillus</taxon>
    </lineage>
</organism>
<evidence type="ECO:0000313" key="3">
    <source>
        <dbReference type="EMBL" id="SCY66381.1"/>
    </source>
</evidence>
<sequence length="249" mass="27993">MNGGNQMERIAIVSDIHGNMTAWEAVMKDIQHRGLNRIFCLGDLVGKGPQPAEVVDQVRATCEVVIRGNWDELIAVNQDVRDFTWQAERLGADRVSYLASLPFSYGFKLSGRTVRLVHASPQSVYHRVQPWDEMEKRLAMFDPPTDDSEAGAADVVGYGDVHNAFLQYLDGKMLFNTGSVGNPLDLPQASYCILEGEYGDDSQKPFNLQFVRVPYDIEHEVRIAQKSEVPALEAYIREIRSGIYRGLQE</sequence>
<dbReference type="SUPFAM" id="SSF56300">
    <property type="entry name" value="Metallo-dependent phosphatases"/>
    <property type="match status" value="1"/>
</dbReference>
<dbReference type="GO" id="GO:0016791">
    <property type="term" value="F:phosphatase activity"/>
    <property type="evidence" value="ECO:0007669"/>
    <property type="project" value="TreeGrafter"/>
</dbReference>
<evidence type="ECO:0000259" key="2">
    <source>
        <dbReference type="Pfam" id="PF12850"/>
    </source>
</evidence>
<dbReference type="InterPro" id="IPR050126">
    <property type="entry name" value="Ap4A_hydrolase"/>
</dbReference>
<dbReference type="PANTHER" id="PTHR42850">
    <property type="entry name" value="METALLOPHOSPHOESTERASE"/>
    <property type="match status" value="1"/>
</dbReference>
<dbReference type="Proteomes" id="UP000198538">
    <property type="component" value="Unassembled WGS sequence"/>
</dbReference>
<dbReference type="PIRSF" id="PIRSF000883">
    <property type="entry name" value="Pesterase_MJ0912"/>
    <property type="match status" value="1"/>
</dbReference>
<accession>A0A1G5HRS0</accession>
<dbReference type="Pfam" id="PF12850">
    <property type="entry name" value="Metallophos_2"/>
    <property type="match status" value="1"/>
</dbReference>
<feature type="domain" description="Calcineurin-like phosphoesterase" evidence="2">
    <location>
        <begin position="9"/>
        <end position="195"/>
    </location>
</feature>
<name>A0A1G5HRS0_9BACL</name>
<dbReference type="STRING" id="582692.SAMN05720606_107161"/>
<dbReference type="InterPro" id="IPR011152">
    <property type="entry name" value="Pesterase_MJ0912"/>
</dbReference>
<comment type="similarity">
    <text evidence="1">Belongs to the metallophosphoesterase superfamily. YfcE family.</text>
</comment>
<dbReference type="Gene3D" id="3.60.21.10">
    <property type="match status" value="1"/>
</dbReference>
<dbReference type="GO" id="GO:0005737">
    <property type="term" value="C:cytoplasm"/>
    <property type="evidence" value="ECO:0007669"/>
    <property type="project" value="TreeGrafter"/>
</dbReference>
<dbReference type="CDD" id="cd00838">
    <property type="entry name" value="MPP_superfamily"/>
    <property type="match status" value="1"/>
</dbReference>
<proteinExistence type="inferred from homology"/>
<dbReference type="InterPro" id="IPR024654">
    <property type="entry name" value="Calcineurin-like_PHP_lpxH"/>
</dbReference>
<gene>
    <name evidence="3" type="ORF">SAMN05720606_107161</name>
</gene>
<protein>
    <submittedName>
        <fullName evidence="3">Phosphoesterase, MJ0936 family</fullName>
    </submittedName>
</protein>